<sequence length="433" mass="47891">MRSCPSTLTQSDRRDRHAMADFEIHLDLHGRTRPIGLARSNRVRGAETIMFEYDRAWLEDPDRFSLEPALALSRGAFAPLAGLATFGSIGDSAPDTWGRRLMQRSERRLAERNGRAVRTLAESDYLLGVADETRLGALRFRWVGDEEFQAPIRAGVPALIELGRLLQITERILRDEETDEDLQLIFAPGSSLGGARPKASVIDQHGHLSIAKFPKETDDYSIETWEEVALQLAEQAGIVTPRHELIDVAGNKVMLSRRFDRDGAVRIPFLSAMAMMGAKDGERGSYPEIVDALAEHGAQGKTDAHALYRRVAFNVLISNVDDHLRNHGFLWLGKAGWSLSPAYDLNPVPTDVKARVLTTNIDLDEGTCSLDLLEEAAEFFALTLAQARAIIKEVASATATWRETAKAVGARSAEINRMASAFEHDDLQRALAL</sequence>
<accession>A0A822VAL3</accession>
<dbReference type="Pfam" id="PF07804">
    <property type="entry name" value="HipA_C"/>
    <property type="match status" value="1"/>
</dbReference>
<evidence type="ECO:0000313" key="6">
    <source>
        <dbReference type="Proteomes" id="UP000192074"/>
    </source>
</evidence>
<dbReference type="InterPro" id="IPR012893">
    <property type="entry name" value="HipA-like_C"/>
</dbReference>
<organism evidence="5 6">
    <name type="scientific">Agrobacterium tumefaciens str. B6</name>
    <dbReference type="NCBI Taxonomy" id="1183423"/>
    <lineage>
        <taxon>Bacteria</taxon>
        <taxon>Pseudomonadati</taxon>
        <taxon>Pseudomonadota</taxon>
        <taxon>Alphaproteobacteria</taxon>
        <taxon>Hyphomicrobiales</taxon>
        <taxon>Rhizobiaceae</taxon>
        <taxon>Rhizobium/Agrobacterium group</taxon>
        <taxon>Agrobacterium</taxon>
        <taxon>Agrobacterium tumefaciens complex</taxon>
    </lineage>
</organism>
<comment type="caution">
    <text evidence="5">The sequence shown here is derived from an EMBL/GenBank/DDBJ whole genome shotgun (WGS) entry which is preliminary data.</text>
</comment>
<keyword evidence="2" id="KW-0808">Transferase</keyword>
<protein>
    <submittedName>
        <fullName evidence="5">HipA-like protein</fullName>
    </submittedName>
</protein>
<dbReference type="PANTHER" id="PTHR37419:SF8">
    <property type="entry name" value="TOXIN YJJJ"/>
    <property type="match status" value="1"/>
</dbReference>
<evidence type="ECO:0000256" key="2">
    <source>
        <dbReference type="ARBA" id="ARBA00022679"/>
    </source>
</evidence>
<evidence type="ECO:0000256" key="3">
    <source>
        <dbReference type="ARBA" id="ARBA00022777"/>
    </source>
</evidence>
<keyword evidence="3" id="KW-0418">Kinase</keyword>
<comment type="similarity">
    <text evidence="1">Belongs to the HipA Ser/Thr kinase family.</text>
</comment>
<dbReference type="Proteomes" id="UP000192074">
    <property type="component" value="Unassembled WGS sequence"/>
</dbReference>
<evidence type="ECO:0000256" key="1">
    <source>
        <dbReference type="ARBA" id="ARBA00010164"/>
    </source>
</evidence>
<name>A0A822VAL3_AGRTU</name>
<evidence type="ECO:0000313" key="5">
    <source>
        <dbReference type="EMBL" id="CVI24854.1"/>
    </source>
</evidence>
<evidence type="ECO:0000259" key="4">
    <source>
        <dbReference type="Pfam" id="PF07804"/>
    </source>
</evidence>
<dbReference type="InterPro" id="IPR052028">
    <property type="entry name" value="HipA_Ser/Thr_kinase"/>
</dbReference>
<dbReference type="GO" id="GO:0004674">
    <property type="term" value="F:protein serine/threonine kinase activity"/>
    <property type="evidence" value="ECO:0007669"/>
    <property type="project" value="TreeGrafter"/>
</dbReference>
<dbReference type="PANTHER" id="PTHR37419">
    <property type="entry name" value="SERINE/THREONINE-PROTEIN KINASE TOXIN HIPA"/>
    <property type="match status" value="1"/>
</dbReference>
<proteinExistence type="inferred from homology"/>
<reference evidence="5 6" key="1">
    <citation type="submission" date="2016-01" db="EMBL/GenBank/DDBJ databases">
        <authorList>
            <person name="Regsiter A."/>
            <person name="william w."/>
        </authorList>
    </citation>
    <scope>NUCLEOTIDE SEQUENCE [LARGE SCALE GENOMIC DNA]</scope>
    <source>
        <strain evidence="5 6">B6</strain>
    </source>
</reference>
<gene>
    <name evidence="5" type="ORF">AGR4A_pAt10332</name>
</gene>
<dbReference type="GO" id="GO:0005829">
    <property type="term" value="C:cytosol"/>
    <property type="evidence" value="ECO:0007669"/>
    <property type="project" value="TreeGrafter"/>
</dbReference>
<dbReference type="EMBL" id="FCNL01000040">
    <property type="protein sequence ID" value="CVI24854.1"/>
    <property type="molecule type" value="Genomic_DNA"/>
</dbReference>
<feature type="domain" description="HipA-like C-terminal" evidence="4">
    <location>
        <begin position="190"/>
        <end position="401"/>
    </location>
</feature>
<dbReference type="AlphaFoldDB" id="A0A822VAL3"/>